<evidence type="ECO:0000256" key="1">
    <source>
        <dbReference type="SAM" id="Coils"/>
    </source>
</evidence>
<evidence type="ECO:0000313" key="2">
    <source>
        <dbReference type="EMBL" id="RHZ92837.1"/>
    </source>
</evidence>
<name>A0AAX1UHY1_CERSP</name>
<dbReference type="RefSeq" id="WP_119000811.1">
    <property type="nucleotide sequence ID" value="NZ_QWGP01000021.1"/>
</dbReference>
<gene>
    <name evidence="2" type="ORF">D1114_16680</name>
</gene>
<protein>
    <submittedName>
        <fullName evidence="2">Uncharacterized protein</fullName>
    </submittedName>
</protein>
<sequence>MSEIIPQTIEGLSPAEAAAEIRRLRAELERWNEEKRTLIETANKTARIVAYGSAADALRMASGAIAKLGDPDANGREGGRAVIEIDTSASAVERLAETLLFRGHHDQEKITHLLRRLYAERITAAKTLRALAAERDRLRAELNAAVRERDGLRHCGRQVIAERDRLREELNAAVRERDGLRHCGRQVIAERDRLREELNAAVRERDGLRHCGRQVIAERDRLREELKEARAARQAADHDLVDRYRNTKTGRWTFPDDVAAIVVALDEARAETGALIERAGSAVRRLDTGWYDGVSGDFHRHSPDQMRMYAVQAIRALTPADATAALAEVRRAAKAEGMREVLLRVTAKIEDLAGRRDTPPATDTTINRGRWEGEQAAYGHVLAILAHAAEIEKGATS</sequence>
<accession>A0AAX1UHY1</accession>
<keyword evidence="1" id="KW-0175">Coiled coil</keyword>
<proteinExistence type="predicted"/>
<evidence type="ECO:0000313" key="3">
    <source>
        <dbReference type="Proteomes" id="UP000266305"/>
    </source>
</evidence>
<dbReference type="Gene3D" id="6.10.250.3110">
    <property type="match status" value="1"/>
</dbReference>
<reference evidence="2 3" key="1">
    <citation type="submission" date="2018-08" db="EMBL/GenBank/DDBJ databases">
        <title>Draft genome sequence of Rhodobacter sphaeroides FY.</title>
        <authorList>
            <person name="Rayyan A."/>
            <person name="Meyer T.E."/>
            <person name="Kyndt J.A."/>
        </authorList>
    </citation>
    <scope>NUCLEOTIDE SEQUENCE [LARGE SCALE GENOMIC DNA]</scope>
    <source>
        <strain evidence="2 3">FY</strain>
    </source>
</reference>
<dbReference type="AlphaFoldDB" id="A0AAX1UHY1"/>
<dbReference type="EMBL" id="QWGP01000021">
    <property type="protein sequence ID" value="RHZ92837.1"/>
    <property type="molecule type" value="Genomic_DNA"/>
</dbReference>
<feature type="coiled-coil region" evidence="1">
    <location>
        <begin position="14"/>
        <end position="41"/>
    </location>
</feature>
<organism evidence="2 3">
    <name type="scientific">Cereibacter sphaeroides</name>
    <name type="common">Rhodobacter sphaeroides</name>
    <dbReference type="NCBI Taxonomy" id="1063"/>
    <lineage>
        <taxon>Bacteria</taxon>
        <taxon>Pseudomonadati</taxon>
        <taxon>Pseudomonadota</taxon>
        <taxon>Alphaproteobacteria</taxon>
        <taxon>Rhodobacterales</taxon>
        <taxon>Paracoccaceae</taxon>
        <taxon>Cereibacter</taxon>
    </lineage>
</organism>
<feature type="coiled-coil region" evidence="1">
    <location>
        <begin position="128"/>
        <end position="239"/>
    </location>
</feature>
<dbReference type="Proteomes" id="UP000266305">
    <property type="component" value="Unassembled WGS sequence"/>
</dbReference>
<comment type="caution">
    <text evidence="2">The sequence shown here is derived from an EMBL/GenBank/DDBJ whole genome shotgun (WGS) entry which is preliminary data.</text>
</comment>